<sequence length="136" mass="15618">MMVRGITILKAIHGTFMKILHDSSVIILVGLIDKGCRIDLFLCFFAVTTVLYGIHHHGSNLPIVVMVFQQLAVCNFRNWYSFPDGKFGEVLKLRNIPDFHRAPIEHELKDFKYLVMIRNTVTFLKGKRFRLGAALI</sequence>
<dbReference type="EMBL" id="VSSQ01126671">
    <property type="protein sequence ID" value="MPN56397.1"/>
    <property type="molecule type" value="Genomic_DNA"/>
</dbReference>
<proteinExistence type="predicted"/>
<accession>A0A645IZ04</accession>
<organism evidence="1">
    <name type="scientific">bioreactor metagenome</name>
    <dbReference type="NCBI Taxonomy" id="1076179"/>
    <lineage>
        <taxon>unclassified sequences</taxon>
        <taxon>metagenomes</taxon>
        <taxon>ecological metagenomes</taxon>
    </lineage>
</organism>
<comment type="caution">
    <text evidence="1">The sequence shown here is derived from an EMBL/GenBank/DDBJ whole genome shotgun (WGS) entry which is preliminary data.</text>
</comment>
<name>A0A645IZ04_9ZZZZ</name>
<reference evidence="1" key="1">
    <citation type="submission" date="2019-08" db="EMBL/GenBank/DDBJ databases">
        <authorList>
            <person name="Kucharzyk K."/>
            <person name="Murdoch R.W."/>
            <person name="Higgins S."/>
            <person name="Loffler F."/>
        </authorList>
    </citation>
    <scope>NUCLEOTIDE SEQUENCE</scope>
</reference>
<evidence type="ECO:0000313" key="1">
    <source>
        <dbReference type="EMBL" id="MPN56397.1"/>
    </source>
</evidence>
<protein>
    <submittedName>
        <fullName evidence="1">Uncharacterized protein</fullName>
    </submittedName>
</protein>
<dbReference type="AlphaFoldDB" id="A0A645IZ04"/>
<gene>
    <name evidence="1" type="ORF">SDC9_204085</name>
</gene>